<evidence type="ECO:0000313" key="2">
    <source>
        <dbReference type="Proteomes" id="UP000237846"/>
    </source>
</evidence>
<dbReference type="AlphaFoldDB" id="A0A2T0PT25"/>
<name>A0A2T0PT25_9ACTN</name>
<sequence>MIDIKPGQQVIWTPHNNRQGIYFDARVIEVLDDGQYAEIHAYNGFRDVVAVAELREA</sequence>
<dbReference type="EMBL" id="PVZC01000012">
    <property type="protein sequence ID" value="PRX91948.1"/>
    <property type="molecule type" value="Genomic_DNA"/>
</dbReference>
<protein>
    <submittedName>
        <fullName evidence="1">Uncharacterized protein</fullName>
    </submittedName>
</protein>
<gene>
    <name evidence="1" type="ORF">CLV72_11221</name>
</gene>
<keyword evidence="2" id="KW-1185">Reference proteome</keyword>
<dbReference type="RefSeq" id="WP_170141170.1">
    <property type="nucleotide sequence ID" value="NZ_PVZC01000012.1"/>
</dbReference>
<proteinExistence type="predicted"/>
<accession>A0A2T0PT25</accession>
<dbReference type="Proteomes" id="UP000237846">
    <property type="component" value="Unassembled WGS sequence"/>
</dbReference>
<evidence type="ECO:0000313" key="1">
    <source>
        <dbReference type="EMBL" id="PRX91948.1"/>
    </source>
</evidence>
<organism evidence="1 2">
    <name type="scientific">Allonocardiopsis opalescens</name>
    <dbReference type="NCBI Taxonomy" id="1144618"/>
    <lineage>
        <taxon>Bacteria</taxon>
        <taxon>Bacillati</taxon>
        <taxon>Actinomycetota</taxon>
        <taxon>Actinomycetes</taxon>
        <taxon>Streptosporangiales</taxon>
        <taxon>Allonocardiopsis</taxon>
    </lineage>
</organism>
<reference evidence="1 2" key="1">
    <citation type="submission" date="2018-03" db="EMBL/GenBank/DDBJ databases">
        <title>Genomic Encyclopedia of Archaeal and Bacterial Type Strains, Phase II (KMG-II): from individual species to whole genera.</title>
        <authorList>
            <person name="Goeker M."/>
        </authorList>
    </citation>
    <scope>NUCLEOTIDE SEQUENCE [LARGE SCALE GENOMIC DNA]</scope>
    <source>
        <strain evidence="1 2">DSM 45601</strain>
    </source>
</reference>
<comment type="caution">
    <text evidence="1">The sequence shown here is derived from an EMBL/GenBank/DDBJ whole genome shotgun (WGS) entry which is preliminary data.</text>
</comment>